<feature type="repeat" description="TPR" evidence="4">
    <location>
        <begin position="214"/>
        <end position="247"/>
    </location>
</feature>
<sequence length="459" mass="49110">MEDAQTLTPDAHSLKQLGNEHVRARRFAEARDAYSRALELSTPADGAAADLSVQRVALLSNRALCHLELRDARAAAADCDAALALQPTHAKALFRRGLARELQLRYDDSIADLEAAADALRTIDGDVQGALRRVRKERQRAPTARAAALAAEATRQMRAGEHMRTIELLTEAIELEPMDAALYEKRARACGALERFNACLHDAERIVELRPELAAGHALAGMALYCMKEYEQATHAYGRAAQLEPADSSLAAARDDAREKLGASLRQAAMAGDVQLLARYTRNRIADLDVRDAQNGFTPLTLAVVGGHAEAVELLLRAGLPVDARDRFGKTALHWAASRNQPELGALLLAAGATADARDNGGWDATMAAAHAGCYALVEALLSRAEQPAAINARARDDVPTALMCAAQNGHAHVVRLLLGVRADAGARLAPKRLSALDLAVQGKHEGAAVLLRPCTPPQ</sequence>
<dbReference type="SMART" id="SM00028">
    <property type="entry name" value="TPR"/>
    <property type="match status" value="6"/>
</dbReference>
<dbReference type="Gene3D" id="1.25.40.10">
    <property type="entry name" value="Tetratricopeptide repeat domain"/>
    <property type="match status" value="2"/>
</dbReference>
<evidence type="ECO:0000313" key="6">
    <source>
        <dbReference type="Proteomes" id="UP000751190"/>
    </source>
</evidence>
<dbReference type="EMBL" id="JAGTXO010000010">
    <property type="protein sequence ID" value="KAG8465651.1"/>
    <property type="molecule type" value="Genomic_DNA"/>
</dbReference>
<dbReference type="GO" id="GO:0072380">
    <property type="term" value="C:TRC complex"/>
    <property type="evidence" value="ECO:0007669"/>
    <property type="project" value="TreeGrafter"/>
</dbReference>
<dbReference type="InterPro" id="IPR019734">
    <property type="entry name" value="TPR_rpt"/>
</dbReference>
<dbReference type="AlphaFoldDB" id="A0A8J6CC24"/>
<proteinExistence type="predicted"/>
<feature type="repeat" description="ANK" evidence="3">
    <location>
        <begin position="328"/>
        <end position="360"/>
    </location>
</feature>
<evidence type="ECO:0000256" key="3">
    <source>
        <dbReference type="PROSITE-ProRule" id="PRU00023"/>
    </source>
</evidence>
<evidence type="ECO:0000256" key="2">
    <source>
        <dbReference type="ARBA" id="ARBA00022803"/>
    </source>
</evidence>
<organism evidence="5 6">
    <name type="scientific">Diacronema lutheri</name>
    <name type="common">Unicellular marine alga</name>
    <name type="synonym">Monochrysis lutheri</name>
    <dbReference type="NCBI Taxonomy" id="2081491"/>
    <lineage>
        <taxon>Eukaryota</taxon>
        <taxon>Haptista</taxon>
        <taxon>Haptophyta</taxon>
        <taxon>Pavlovophyceae</taxon>
        <taxon>Pavlovales</taxon>
        <taxon>Pavlovaceae</taxon>
        <taxon>Diacronema</taxon>
    </lineage>
</organism>
<gene>
    <name evidence="5" type="ORF">KFE25_002958</name>
</gene>
<dbReference type="OrthoDB" id="341259at2759"/>
<dbReference type="GO" id="GO:0006620">
    <property type="term" value="P:post-translational protein targeting to endoplasmic reticulum membrane"/>
    <property type="evidence" value="ECO:0007669"/>
    <property type="project" value="TreeGrafter"/>
</dbReference>
<feature type="repeat" description="ANK" evidence="3">
    <location>
        <begin position="295"/>
        <end position="327"/>
    </location>
</feature>
<dbReference type="GO" id="GO:0016020">
    <property type="term" value="C:membrane"/>
    <property type="evidence" value="ECO:0007669"/>
    <property type="project" value="TreeGrafter"/>
</dbReference>
<evidence type="ECO:0000256" key="1">
    <source>
        <dbReference type="ARBA" id="ARBA00022737"/>
    </source>
</evidence>
<dbReference type="PANTHER" id="PTHR45831">
    <property type="entry name" value="LD24721P"/>
    <property type="match status" value="1"/>
</dbReference>
<keyword evidence="3" id="KW-0040">ANK repeat</keyword>
<dbReference type="SUPFAM" id="SSF48452">
    <property type="entry name" value="TPR-like"/>
    <property type="match status" value="1"/>
</dbReference>
<comment type="caution">
    <text evidence="5">The sequence shown here is derived from an EMBL/GenBank/DDBJ whole genome shotgun (WGS) entry which is preliminary data.</text>
</comment>
<evidence type="ECO:0000256" key="4">
    <source>
        <dbReference type="PROSITE-ProRule" id="PRU00339"/>
    </source>
</evidence>
<dbReference type="InterPro" id="IPR011990">
    <property type="entry name" value="TPR-like_helical_dom_sf"/>
</dbReference>
<dbReference type="Proteomes" id="UP000751190">
    <property type="component" value="Unassembled WGS sequence"/>
</dbReference>
<dbReference type="OMA" id="EYEQATH"/>
<dbReference type="SMART" id="SM00248">
    <property type="entry name" value="ANK"/>
    <property type="match status" value="4"/>
</dbReference>
<dbReference type="InterPro" id="IPR036770">
    <property type="entry name" value="Ankyrin_rpt-contain_sf"/>
</dbReference>
<reference evidence="5" key="1">
    <citation type="submission" date="2021-05" db="EMBL/GenBank/DDBJ databases">
        <title>The genome of the haptophyte Pavlova lutheri (Diacronema luteri, Pavlovales) - a model for lipid biosynthesis in eukaryotic algae.</title>
        <authorList>
            <person name="Hulatt C.J."/>
            <person name="Posewitz M.C."/>
        </authorList>
    </citation>
    <scope>NUCLEOTIDE SEQUENCE</scope>
    <source>
        <strain evidence="5">NIVA-4/92</strain>
    </source>
</reference>
<dbReference type="SUPFAM" id="SSF48403">
    <property type="entry name" value="Ankyrin repeat"/>
    <property type="match status" value="1"/>
</dbReference>
<dbReference type="PROSITE" id="PS50297">
    <property type="entry name" value="ANK_REP_REGION"/>
    <property type="match status" value="2"/>
</dbReference>
<dbReference type="GO" id="GO:0060090">
    <property type="term" value="F:molecular adaptor activity"/>
    <property type="evidence" value="ECO:0007669"/>
    <property type="project" value="TreeGrafter"/>
</dbReference>
<dbReference type="Gene3D" id="1.25.40.20">
    <property type="entry name" value="Ankyrin repeat-containing domain"/>
    <property type="match status" value="3"/>
</dbReference>
<dbReference type="PROSITE" id="PS50088">
    <property type="entry name" value="ANK_REPEAT"/>
    <property type="match status" value="2"/>
</dbReference>
<dbReference type="PROSITE" id="PS50005">
    <property type="entry name" value="TPR"/>
    <property type="match status" value="2"/>
</dbReference>
<dbReference type="Pfam" id="PF12796">
    <property type="entry name" value="Ank_2"/>
    <property type="match status" value="2"/>
</dbReference>
<dbReference type="InterPro" id="IPR002110">
    <property type="entry name" value="Ankyrin_rpt"/>
</dbReference>
<keyword evidence="6" id="KW-1185">Reference proteome</keyword>
<name>A0A8J6CC24_DIALT</name>
<evidence type="ECO:0000313" key="5">
    <source>
        <dbReference type="EMBL" id="KAG8465651.1"/>
    </source>
</evidence>
<keyword evidence="1" id="KW-0677">Repeat</keyword>
<dbReference type="PANTHER" id="PTHR45831:SF2">
    <property type="entry name" value="LD24721P"/>
    <property type="match status" value="1"/>
</dbReference>
<accession>A0A8J6CC24</accession>
<feature type="repeat" description="TPR" evidence="4">
    <location>
        <begin position="11"/>
        <end position="44"/>
    </location>
</feature>
<protein>
    <submittedName>
        <fullName evidence="5">Uncharacterized protein</fullName>
    </submittedName>
</protein>
<dbReference type="InterPro" id="IPR047150">
    <property type="entry name" value="SGT"/>
</dbReference>
<keyword evidence="2 4" id="KW-0802">TPR repeat</keyword>